<dbReference type="RefSeq" id="WP_322458825.1">
    <property type="nucleotide sequence ID" value="NZ_WNVC01000440.1"/>
</dbReference>
<dbReference type="GO" id="GO:0008198">
    <property type="term" value="F:ferrous iron binding"/>
    <property type="evidence" value="ECO:0007669"/>
    <property type="project" value="InterPro"/>
</dbReference>
<sequence length="207" mass="23942">DNDYTEALKVLGKSLEVPKAIMIISAHWKTRGTYLTYSNKPKQIYDFYGFPDELYNIKYNPDGGKEYAELVAKELADNKAMLTDEWGLDHAAWGILKYMYPNANIPTFEISINGLLNEEQHYEIGKKLSKFRDMGILIIASGNIVHNLREMNYDMYSEPFDWAIKFDNDIAEAIKNRDHKSLIDYKKNGVEAELSVPTDEHYLPLLY</sequence>
<evidence type="ECO:0000313" key="7">
    <source>
        <dbReference type="EMBL" id="MDZ5000561.1"/>
    </source>
</evidence>
<comment type="similarity">
    <text evidence="2">Belongs to the DODA-type extradiol aromatic ring-opening dioxygenase family.</text>
</comment>
<dbReference type="SUPFAM" id="SSF53213">
    <property type="entry name" value="LigB-like"/>
    <property type="match status" value="1"/>
</dbReference>
<feature type="domain" description="Extradiol ring-cleavage dioxygenase class III enzyme subunit B" evidence="6">
    <location>
        <begin position="17"/>
        <end position="197"/>
    </location>
</feature>
<dbReference type="InterPro" id="IPR004183">
    <property type="entry name" value="Xdiol_dOase_suB"/>
</dbReference>
<dbReference type="InterPro" id="IPR014436">
    <property type="entry name" value="Extradiol_dOase_DODA"/>
</dbReference>
<dbReference type="Gene3D" id="3.40.830.10">
    <property type="entry name" value="LigB-like"/>
    <property type="match status" value="1"/>
</dbReference>
<reference evidence="7" key="1">
    <citation type="submission" date="2019-11" db="EMBL/GenBank/DDBJ databases">
        <title>Characterization of Clostridium perfringens isolates from swine manure treated agricultural soils.</title>
        <authorList>
            <person name="Wushke S.T."/>
        </authorList>
    </citation>
    <scope>NUCLEOTIDE SEQUENCE</scope>
    <source>
        <strain evidence="7">X26</strain>
    </source>
</reference>
<keyword evidence="7" id="KW-0223">Dioxygenase</keyword>
<keyword evidence="4" id="KW-0862">Zinc</keyword>
<dbReference type="EMBL" id="WNVC01000440">
    <property type="protein sequence ID" value="MDZ5000561.1"/>
    <property type="molecule type" value="Genomic_DNA"/>
</dbReference>
<dbReference type="PANTHER" id="PTHR30096:SF0">
    <property type="entry name" value="4,5-DOPA DIOXYGENASE EXTRADIOL-LIKE PROTEIN"/>
    <property type="match status" value="1"/>
</dbReference>
<dbReference type="AlphaFoldDB" id="A0AAW9IIU9"/>
<dbReference type="Proteomes" id="UP001291306">
    <property type="component" value="Unassembled WGS sequence"/>
</dbReference>
<evidence type="ECO:0000256" key="2">
    <source>
        <dbReference type="ARBA" id="ARBA00007581"/>
    </source>
</evidence>
<protein>
    <submittedName>
        <fullName evidence="7">4,5-DOPA dioxygenase extradiol</fullName>
    </submittedName>
</protein>
<gene>
    <name evidence="7" type="ORF">GNF79_16115</name>
</gene>
<name>A0AAW9IIU9_CLOPF</name>
<dbReference type="GO" id="GO:0008270">
    <property type="term" value="F:zinc ion binding"/>
    <property type="evidence" value="ECO:0007669"/>
    <property type="project" value="InterPro"/>
</dbReference>
<keyword evidence="5" id="KW-0560">Oxidoreductase</keyword>
<evidence type="ECO:0000259" key="6">
    <source>
        <dbReference type="Pfam" id="PF02900"/>
    </source>
</evidence>
<comment type="cofactor">
    <cofactor evidence="1">
        <name>Zn(2+)</name>
        <dbReference type="ChEBI" id="CHEBI:29105"/>
    </cofactor>
</comment>
<evidence type="ECO:0000313" key="8">
    <source>
        <dbReference type="Proteomes" id="UP001291306"/>
    </source>
</evidence>
<comment type="caution">
    <text evidence="7">The sequence shown here is derived from an EMBL/GenBank/DDBJ whole genome shotgun (WGS) entry which is preliminary data.</text>
</comment>
<feature type="non-terminal residue" evidence="7">
    <location>
        <position position="1"/>
    </location>
</feature>
<dbReference type="Pfam" id="PF02900">
    <property type="entry name" value="LigB"/>
    <property type="match status" value="1"/>
</dbReference>
<feature type="non-terminal residue" evidence="7">
    <location>
        <position position="207"/>
    </location>
</feature>
<accession>A0AAW9IIU9</accession>
<dbReference type="GO" id="GO:0016702">
    <property type="term" value="F:oxidoreductase activity, acting on single donors with incorporation of molecular oxygen, incorporation of two atoms of oxygen"/>
    <property type="evidence" value="ECO:0007669"/>
    <property type="project" value="UniProtKB-ARBA"/>
</dbReference>
<dbReference type="CDD" id="cd07363">
    <property type="entry name" value="45_DOPA_Dioxygenase"/>
    <property type="match status" value="1"/>
</dbReference>
<organism evidence="7 8">
    <name type="scientific">Clostridium perfringens</name>
    <dbReference type="NCBI Taxonomy" id="1502"/>
    <lineage>
        <taxon>Bacteria</taxon>
        <taxon>Bacillati</taxon>
        <taxon>Bacillota</taxon>
        <taxon>Clostridia</taxon>
        <taxon>Eubacteriales</taxon>
        <taxon>Clostridiaceae</taxon>
        <taxon>Clostridium</taxon>
    </lineage>
</organism>
<proteinExistence type="inferred from homology"/>
<keyword evidence="3" id="KW-0479">Metal-binding</keyword>
<evidence type="ECO:0000256" key="4">
    <source>
        <dbReference type="ARBA" id="ARBA00022833"/>
    </source>
</evidence>
<evidence type="ECO:0000256" key="1">
    <source>
        <dbReference type="ARBA" id="ARBA00001947"/>
    </source>
</evidence>
<evidence type="ECO:0000256" key="5">
    <source>
        <dbReference type="ARBA" id="ARBA00023002"/>
    </source>
</evidence>
<dbReference type="PANTHER" id="PTHR30096">
    <property type="entry name" value="4,5-DOPA DIOXYGENASE EXTRADIOL-LIKE PROTEIN"/>
    <property type="match status" value="1"/>
</dbReference>
<evidence type="ECO:0000256" key="3">
    <source>
        <dbReference type="ARBA" id="ARBA00022723"/>
    </source>
</evidence>